<reference evidence="6" key="2">
    <citation type="journal article" date="2022" name="Microbiol. Resour. Announc.">
        <title>Whole-Genome Sequence of Entomortierella parvispora E1425, a Mucoromycotan Fungus Associated with Burkholderiaceae-Related Endosymbiotic Bacteria.</title>
        <authorList>
            <person name="Herlambang A."/>
            <person name="Guo Y."/>
            <person name="Takashima Y."/>
            <person name="Narisawa K."/>
            <person name="Ohta H."/>
            <person name="Nishizawa T."/>
        </authorList>
    </citation>
    <scope>NUCLEOTIDE SEQUENCE</scope>
    <source>
        <strain evidence="6">E1425</strain>
    </source>
</reference>
<dbReference type="PIRSF" id="PIRSF000136">
    <property type="entry name" value="LGO_GLO"/>
    <property type="match status" value="1"/>
</dbReference>
<dbReference type="GO" id="GO:0016020">
    <property type="term" value="C:membrane"/>
    <property type="evidence" value="ECO:0007669"/>
    <property type="project" value="InterPro"/>
</dbReference>
<dbReference type="PANTHER" id="PTHR43762:SF1">
    <property type="entry name" value="D-ARABINONO-1,4-LACTONE OXIDASE"/>
    <property type="match status" value="1"/>
</dbReference>
<evidence type="ECO:0000256" key="4">
    <source>
        <dbReference type="ARBA" id="ARBA00033418"/>
    </source>
</evidence>
<accession>A0A9P3H8R8</accession>
<gene>
    <name evidence="6" type="ORF">EMPS_04552</name>
</gene>
<dbReference type="Pfam" id="PF01565">
    <property type="entry name" value="FAD_binding_4"/>
    <property type="match status" value="1"/>
</dbReference>
<evidence type="ECO:0000256" key="3">
    <source>
        <dbReference type="ARBA" id="ARBA00023002"/>
    </source>
</evidence>
<organism evidence="6 7">
    <name type="scientific">Entomortierella parvispora</name>
    <dbReference type="NCBI Taxonomy" id="205924"/>
    <lineage>
        <taxon>Eukaryota</taxon>
        <taxon>Fungi</taxon>
        <taxon>Fungi incertae sedis</taxon>
        <taxon>Mucoromycota</taxon>
        <taxon>Mortierellomycotina</taxon>
        <taxon>Mortierellomycetes</taxon>
        <taxon>Mortierellales</taxon>
        <taxon>Mortierellaceae</taxon>
        <taxon>Entomortierella</taxon>
    </lineage>
</organism>
<dbReference type="SUPFAM" id="SSF56176">
    <property type="entry name" value="FAD-binding/transporter-associated domain-like"/>
    <property type="match status" value="1"/>
</dbReference>
<dbReference type="InterPro" id="IPR006094">
    <property type="entry name" value="Oxid_FAD_bind_N"/>
</dbReference>
<evidence type="ECO:0000313" key="7">
    <source>
        <dbReference type="Proteomes" id="UP000827284"/>
    </source>
</evidence>
<dbReference type="OrthoDB" id="610608at2759"/>
<name>A0A9P3H8R8_9FUNG</name>
<dbReference type="PANTHER" id="PTHR43762">
    <property type="entry name" value="L-GULONOLACTONE OXIDASE"/>
    <property type="match status" value="1"/>
</dbReference>
<keyword evidence="7" id="KW-1185">Reference proteome</keyword>
<evidence type="ECO:0000256" key="1">
    <source>
        <dbReference type="ARBA" id="ARBA00005083"/>
    </source>
</evidence>
<dbReference type="InterPro" id="IPR036318">
    <property type="entry name" value="FAD-bd_PCMH-like_sf"/>
</dbReference>
<evidence type="ECO:0000259" key="5">
    <source>
        <dbReference type="PROSITE" id="PS51387"/>
    </source>
</evidence>
<reference evidence="6" key="1">
    <citation type="submission" date="2021-11" db="EMBL/GenBank/DDBJ databases">
        <authorList>
            <person name="Herlambang A."/>
            <person name="Guo Y."/>
            <person name="Takashima Y."/>
            <person name="Nishizawa T."/>
        </authorList>
    </citation>
    <scope>NUCLEOTIDE SEQUENCE</scope>
    <source>
        <strain evidence="6">E1425</strain>
    </source>
</reference>
<keyword evidence="3" id="KW-0560">Oxidoreductase</keyword>
<dbReference type="Proteomes" id="UP000827284">
    <property type="component" value="Unassembled WGS sequence"/>
</dbReference>
<comment type="pathway">
    <text evidence="1">Cofactor biosynthesis; D-erythroascorbate biosynthesis; dehydro-D-arabinono-1,4-lactone from D-arabinose: step 2/2.</text>
</comment>
<dbReference type="InterPro" id="IPR016166">
    <property type="entry name" value="FAD-bd_PCMH"/>
</dbReference>
<protein>
    <recommendedName>
        <fullName evidence="2">D-arabinono-1,4-lactone oxidase</fullName>
        <ecNumber evidence="2">1.1.3.37</ecNumber>
    </recommendedName>
    <alternativeName>
        <fullName evidence="4">L-galactono-gamma-lactone oxidase</fullName>
    </alternativeName>
</protein>
<dbReference type="PROSITE" id="PS51387">
    <property type="entry name" value="FAD_PCMH"/>
    <property type="match status" value="1"/>
</dbReference>
<dbReference type="InterPro" id="IPR010031">
    <property type="entry name" value="FAD_lactone_oxidase-like"/>
</dbReference>
<evidence type="ECO:0000313" key="6">
    <source>
        <dbReference type="EMBL" id="GJJ72195.1"/>
    </source>
</evidence>
<dbReference type="InterPro" id="IPR007173">
    <property type="entry name" value="ALO_C"/>
</dbReference>
<dbReference type="EC" id="1.1.3.37" evidence="2"/>
<dbReference type="EMBL" id="BQFW01000006">
    <property type="protein sequence ID" value="GJJ72195.1"/>
    <property type="molecule type" value="Genomic_DNA"/>
</dbReference>
<proteinExistence type="predicted"/>
<sequence>MTNSTHIHEENAAAPSGSLSTLSPILSSKAAAALDGPEYVPESIYVTFDSWTNWGGNLTYQPERTFHPKTLGDLKTIARLAKTHGKKIRCTGSGHSWSSTAVSKDYLVSTREMDKVSPPVHNPEGPCEGGDGWTVTIETGVLIEDLDLYLRQHNPPLTLPSNVLVGCVRYGGVLTMGTHGASVNSSTMSDMVTEMTIVNAHGELVTYSEAVDPEAFNAACLNLGLLGLIYTATLKVELMQTRMRVRDSYPRLDSIFNTSDPSASGLKLKSMVLQQDSIEFIYWPFKRFGQETFNEHIWCKQWARTTDLVPEGEEAEARKKLLAERPPSVDHPFFASFHVGEEIMEIPDAIHFPFGDGKSTVLDTGIAMKVDPDFKNVIEAFSELVEKNYEFSRSMPERMGTALELRFIRSSNKMLSPVYDEDPEAIFAMVNLMALSGTPGFEELAAATMANWIHRYNAKPHWAKMWEATPGVVPYLRQEYGPRIARFNKVRKVQDPLDMFVNATFEEFIRD</sequence>
<dbReference type="Pfam" id="PF04030">
    <property type="entry name" value="ALO"/>
    <property type="match status" value="1"/>
</dbReference>
<dbReference type="Gene3D" id="3.30.465.10">
    <property type="match status" value="1"/>
</dbReference>
<dbReference type="InterPro" id="IPR016169">
    <property type="entry name" value="FAD-bd_PCMH_sub2"/>
</dbReference>
<evidence type="ECO:0000256" key="2">
    <source>
        <dbReference type="ARBA" id="ARBA00013136"/>
    </source>
</evidence>
<dbReference type="Gene3D" id="3.30.43.10">
    <property type="entry name" value="Uridine Diphospho-n-acetylenolpyruvylglucosamine Reductase, domain 2"/>
    <property type="match status" value="1"/>
</dbReference>
<dbReference type="GO" id="GO:0071949">
    <property type="term" value="F:FAD binding"/>
    <property type="evidence" value="ECO:0007669"/>
    <property type="project" value="InterPro"/>
</dbReference>
<dbReference type="AlphaFoldDB" id="A0A9P3H8R8"/>
<dbReference type="InterPro" id="IPR016167">
    <property type="entry name" value="FAD-bd_PCMH_sub1"/>
</dbReference>
<dbReference type="Gene3D" id="3.30.70.2520">
    <property type="match status" value="1"/>
</dbReference>
<dbReference type="GO" id="GO:0003885">
    <property type="term" value="F:D-arabinono-1,4-lactone oxidase activity"/>
    <property type="evidence" value="ECO:0007669"/>
    <property type="project" value="UniProtKB-EC"/>
</dbReference>
<feature type="domain" description="FAD-binding PCMH-type" evidence="5">
    <location>
        <begin position="58"/>
        <end position="239"/>
    </location>
</feature>
<comment type="caution">
    <text evidence="6">The sequence shown here is derived from an EMBL/GenBank/DDBJ whole genome shotgun (WGS) entry which is preliminary data.</text>
</comment>